<evidence type="ECO:0000259" key="6">
    <source>
        <dbReference type="PROSITE" id="PS50850"/>
    </source>
</evidence>
<dbReference type="Proteomes" id="UP000199585">
    <property type="component" value="Unassembled WGS sequence"/>
</dbReference>
<feature type="transmembrane region" description="Helical" evidence="5">
    <location>
        <begin position="264"/>
        <end position="283"/>
    </location>
</feature>
<feature type="transmembrane region" description="Helical" evidence="5">
    <location>
        <begin position="156"/>
        <end position="179"/>
    </location>
</feature>
<sequence>MRQVLGGSWALFLGMFMLMIGNGLQGTLLGLRGELEGFSTLELSIVMSGYFAGFLFASKMAPEMIRRVGHVRVFAALGSTISAVLIMYPVLTDPIAWTLGRVVIGFCFCGVYITAESWLNDASSNETRGQALSIYMIVQMAGIVTAQWIITRGDVGGFVLFIVPSILVSMAFAPILLSIKPVPAFGRIQPMKVTRLIRTSPLAAVGMFLLGGVFSAQFGMSAVYGARAGFSVGQISLFVSAIYMAALVAQFPIGWVSDRLDRRIVIIIVALVGGAGSIVAGLFPASYGLALLSGAIVGGTSNPLYALLIAYTNDYLEKEDMAAASGALLFVNGVGAILGPITLGYMLDGMGPRGYWVFIAVLMLAVAVYGIWRMTRRSRADIASDQTSFASLPLTTTGVAARMAQDVVQDVVQGVAQEGPGTGPDGSGPTAGTRRDTDPPKGTD</sequence>
<feature type="transmembrane region" description="Helical" evidence="5">
    <location>
        <begin position="200"/>
        <end position="223"/>
    </location>
</feature>
<evidence type="ECO:0000313" key="7">
    <source>
        <dbReference type="EMBL" id="SEM48124.1"/>
    </source>
</evidence>
<feature type="transmembrane region" description="Helical" evidence="5">
    <location>
        <begin position="37"/>
        <end position="57"/>
    </location>
</feature>
<dbReference type="SUPFAM" id="SSF103473">
    <property type="entry name" value="MFS general substrate transporter"/>
    <property type="match status" value="1"/>
</dbReference>
<dbReference type="EMBL" id="FOCI01000001">
    <property type="protein sequence ID" value="SEM48124.1"/>
    <property type="molecule type" value="Genomic_DNA"/>
</dbReference>
<dbReference type="InterPro" id="IPR011701">
    <property type="entry name" value="MFS"/>
</dbReference>
<dbReference type="RefSeq" id="WP_089897862.1">
    <property type="nucleotide sequence ID" value="NZ_FOCI01000001.1"/>
</dbReference>
<dbReference type="Pfam" id="PF07690">
    <property type="entry name" value="MFS_1"/>
    <property type="match status" value="1"/>
</dbReference>
<keyword evidence="8" id="KW-1185">Reference proteome</keyword>
<dbReference type="CDD" id="cd17477">
    <property type="entry name" value="MFS_YcaD_like"/>
    <property type="match status" value="1"/>
</dbReference>
<keyword evidence="2 5" id="KW-1133">Transmembrane helix</keyword>
<evidence type="ECO:0000256" key="4">
    <source>
        <dbReference type="SAM" id="MobiDB-lite"/>
    </source>
</evidence>
<feature type="transmembrane region" description="Helical" evidence="5">
    <location>
        <begin position="289"/>
        <end position="311"/>
    </location>
</feature>
<dbReference type="InterPro" id="IPR047200">
    <property type="entry name" value="MFS_YcaD-like"/>
</dbReference>
<keyword evidence="3 5" id="KW-0472">Membrane</keyword>
<protein>
    <submittedName>
        <fullName evidence="7">Predicted arabinose efflux permease, MFS family</fullName>
    </submittedName>
</protein>
<feature type="compositionally biased region" description="Basic and acidic residues" evidence="4">
    <location>
        <begin position="433"/>
        <end position="444"/>
    </location>
</feature>
<evidence type="ECO:0000256" key="2">
    <source>
        <dbReference type="ARBA" id="ARBA00022989"/>
    </source>
</evidence>
<reference evidence="7 8" key="1">
    <citation type="submission" date="2016-10" db="EMBL/GenBank/DDBJ databases">
        <authorList>
            <person name="de Groot N.N."/>
        </authorList>
    </citation>
    <scope>NUCLEOTIDE SEQUENCE [LARGE SCALE GENOMIC DNA]</scope>
    <source>
        <strain evidence="7 8">DSM 16213</strain>
    </source>
</reference>
<dbReference type="PROSITE" id="PS50850">
    <property type="entry name" value="MFS"/>
    <property type="match status" value="1"/>
</dbReference>
<proteinExistence type="predicted"/>
<feature type="transmembrane region" description="Helical" evidence="5">
    <location>
        <begin position="323"/>
        <end position="347"/>
    </location>
</feature>
<dbReference type="GO" id="GO:0005886">
    <property type="term" value="C:plasma membrane"/>
    <property type="evidence" value="ECO:0007669"/>
    <property type="project" value="TreeGrafter"/>
</dbReference>
<dbReference type="OrthoDB" id="9810614at2"/>
<evidence type="ECO:0000256" key="3">
    <source>
        <dbReference type="ARBA" id="ARBA00023136"/>
    </source>
</evidence>
<evidence type="ECO:0000313" key="8">
    <source>
        <dbReference type="Proteomes" id="UP000199585"/>
    </source>
</evidence>
<organism evidence="7 8">
    <name type="scientific">Loktanella fryxellensis</name>
    <dbReference type="NCBI Taxonomy" id="245187"/>
    <lineage>
        <taxon>Bacteria</taxon>
        <taxon>Pseudomonadati</taxon>
        <taxon>Pseudomonadota</taxon>
        <taxon>Alphaproteobacteria</taxon>
        <taxon>Rhodobacterales</taxon>
        <taxon>Roseobacteraceae</taxon>
        <taxon>Loktanella</taxon>
    </lineage>
</organism>
<feature type="domain" description="Major facilitator superfamily (MFS) profile" evidence="6">
    <location>
        <begin position="199"/>
        <end position="444"/>
    </location>
</feature>
<dbReference type="InterPro" id="IPR020846">
    <property type="entry name" value="MFS_dom"/>
</dbReference>
<accession>A0A1H7YQJ6</accession>
<dbReference type="Gene3D" id="1.20.1250.20">
    <property type="entry name" value="MFS general substrate transporter like domains"/>
    <property type="match status" value="2"/>
</dbReference>
<dbReference type="PANTHER" id="PTHR23521:SF3">
    <property type="entry name" value="MFS TRANSPORTER"/>
    <property type="match status" value="1"/>
</dbReference>
<feature type="transmembrane region" description="Helical" evidence="5">
    <location>
        <begin position="235"/>
        <end position="257"/>
    </location>
</feature>
<feature type="transmembrane region" description="Helical" evidence="5">
    <location>
        <begin position="353"/>
        <end position="372"/>
    </location>
</feature>
<feature type="transmembrane region" description="Helical" evidence="5">
    <location>
        <begin position="97"/>
        <end position="119"/>
    </location>
</feature>
<feature type="transmembrane region" description="Helical" evidence="5">
    <location>
        <begin position="69"/>
        <end position="91"/>
    </location>
</feature>
<feature type="transmembrane region" description="Helical" evidence="5">
    <location>
        <begin position="131"/>
        <end position="150"/>
    </location>
</feature>
<dbReference type="GO" id="GO:0022857">
    <property type="term" value="F:transmembrane transporter activity"/>
    <property type="evidence" value="ECO:0007669"/>
    <property type="project" value="InterPro"/>
</dbReference>
<evidence type="ECO:0000256" key="5">
    <source>
        <dbReference type="SAM" id="Phobius"/>
    </source>
</evidence>
<dbReference type="PANTHER" id="PTHR23521">
    <property type="entry name" value="TRANSPORTER MFS SUPERFAMILY"/>
    <property type="match status" value="1"/>
</dbReference>
<dbReference type="AlphaFoldDB" id="A0A1H7YQJ6"/>
<feature type="transmembrane region" description="Helical" evidence="5">
    <location>
        <begin position="9"/>
        <end position="31"/>
    </location>
</feature>
<dbReference type="STRING" id="245187.SAMN04488003_101260"/>
<evidence type="ECO:0000256" key="1">
    <source>
        <dbReference type="ARBA" id="ARBA00022692"/>
    </source>
</evidence>
<dbReference type="InterPro" id="IPR036259">
    <property type="entry name" value="MFS_trans_sf"/>
</dbReference>
<gene>
    <name evidence="7" type="ORF">SAMN04488003_101260</name>
</gene>
<feature type="region of interest" description="Disordered" evidence="4">
    <location>
        <begin position="414"/>
        <end position="444"/>
    </location>
</feature>
<name>A0A1H7YQJ6_9RHOB</name>
<keyword evidence="1 5" id="KW-0812">Transmembrane</keyword>